<keyword evidence="1" id="KW-0813">Transport</keyword>
<comment type="caution">
    <text evidence="4">The sequence shown here is derived from an EMBL/GenBank/DDBJ whole genome shotgun (WGS) entry which is preliminary data.</text>
</comment>
<protein>
    <submittedName>
        <fullName evidence="4">Dipeptide/oligopeptide/nickel ABC transporter ATP-binding protein</fullName>
    </submittedName>
</protein>
<dbReference type="AlphaFoldDB" id="A0A4Z0FXU4"/>
<proteinExistence type="predicted"/>
<organism evidence="4 5">
    <name type="scientific">Streptomyces palmae</name>
    <dbReference type="NCBI Taxonomy" id="1701085"/>
    <lineage>
        <taxon>Bacteria</taxon>
        <taxon>Bacillati</taxon>
        <taxon>Actinomycetota</taxon>
        <taxon>Actinomycetes</taxon>
        <taxon>Kitasatosporales</taxon>
        <taxon>Streptomycetaceae</taxon>
        <taxon>Streptomyces</taxon>
    </lineage>
</organism>
<dbReference type="EMBL" id="SRID01000500">
    <property type="protein sequence ID" value="TGA87670.1"/>
    <property type="molecule type" value="Genomic_DNA"/>
</dbReference>
<dbReference type="Proteomes" id="UP000297948">
    <property type="component" value="Unassembled WGS sequence"/>
</dbReference>
<dbReference type="Gene3D" id="3.40.50.300">
    <property type="entry name" value="P-loop containing nucleotide triphosphate hydrolases"/>
    <property type="match status" value="1"/>
</dbReference>
<evidence type="ECO:0000256" key="1">
    <source>
        <dbReference type="ARBA" id="ARBA00022448"/>
    </source>
</evidence>
<dbReference type="InterPro" id="IPR027417">
    <property type="entry name" value="P-loop_NTPase"/>
</dbReference>
<gene>
    <name evidence="4" type="ORF">E4099_29940</name>
</gene>
<dbReference type="NCBIfam" id="TIGR01727">
    <property type="entry name" value="oligo_HPY"/>
    <property type="match status" value="1"/>
</dbReference>
<reference evidence="4 5" key="1">
    <citation type="submission" date="2019-03" db="EMBL/GenBank/DDBJ databases">
        <authorList>
            <person name="Gonzalez-Pimentel J.L."/>
        </authorList>
    </citation>
    <scope>NUCLEOTIDE SEQUENCE [LARGE SCALE GENOMIC DNA]</scope>
    <source>
        <strain evidence="4 5">JCM 31289</strain>
    </source>
</reference>
<dbReference type="InterPro" id="IPR013563">
    <property type="entry name" value="Oligopep_ABC_C"/>
</dbReference>
<evidence type="ECO:0000256" key="3">
    <source>
        <dbReference type="ARBA" id="ARBA00022840"/>
    </source>
</evidence>
<feature type="non-terminal residue" evidence="4">
    <location>
        <position position="1"/>
    </location>
</feature>
<keyword evidence="5" id="KW-1185">Reference proteome</keyword>
<dbReference type="RefSeq" id="WP_425348285.1">
    <property type="nucleotide sequence ID" value="NZ_SRID01000500.1"/>
</dbReference>
<dbReference type="GO" id="GO:0015833">
    <property type="term" value="P:peptide transport"/>
    <property type="evidence" value="ECO:0007669"/>
    <property type="project" value="InterPro"/>
</dbReference>
<evidence type="ECO:0000313" key="4">
    <source>
        <dbReference type="EMBL" id="TGA87670.1"/>
    </source>
</evidence>
<sequence length="55" mass="6105">SPIDPPSGCRFRTRCWKAQDRCAQTEPPLVRTEDSEEGHLTACHFPEESGFALSG</sequence>
<keyword evidence="3 4" id="KW-0067">ATP-binding</keyword>
<keyword evidence="2" id="KW-0547">Nucleotide-binding</keyword>
<evidence type="ECO:0000256" key="2">
    <source>
        <dbReference type="ARBA" id="ARBA00022741"/>
    </source>
</evidence>
<name>A0A4Z0FXU4_9ACTN</name>
<evidence type="ECO:0000313" key="5">
    <source>
        <dbReference type="Proteomes" id="UP000297948"/>
    </source>
</evidence>
<accession>A0A4Z0FXU4</accession>
<dbReference type="GO" id="GO:0005524">
    <property type="term" value="F:ATP binding"/>
    <property type="evidence" value="ECO:0007669"/>
    <property type="project" value="UniProtKB-KW"/>
</dbReference>